<dbReference type="EMBL" id="KQ964263">
    <property type="protein sequence ID" value="KXJ87273.1"/>
    <property type="molecule type" value="Genomic_DNA"/>
</dbReference>
<reference evidence="3" key="1">
    <citation type="submission" date="2016-02" db="EMBL/GenBank/DDBJ databases">
        <title>Draft genome sequence of Microdochium bolleyi, a fungal endophyte of beachgrass.</title>
        <authorList>
            <consortium name="DOE Joint Genome Institute"/>
            <person name="David A.S."/>
            <person name="May G."/>
            <person name="Haridas S."/>
            <person name="Lim J."/>
            <person name="Wang M."/>
            <person name="Labutti K."/>
            <person name="Lipzen A."/>
            <person name="Barry K."/>
            <person name="Grigoriev I.V."/>
        </authorList>
    </citation>
    <scope>NUCLEOTIDE SEQUENCE [LARGE SCALE GENOMIC DNA]</scope>
    <source>
        <strain evidence="3">J235TASD1</strain>
    </source>
</reference>
<accession>A0A136IQS2</accession>
<evidence type="ECO:0000259" key="1">
    <source>
        <dbReference type="Pfam" id="PF01425"/>
    </source>
</evidence>
<dbReference type="Gene3D" id="3.90.1300.10">
    <property type="entry name" value="Amidase signature (AS) domain"/>
    <property type="match status" value="1"/>
</dbReference>
<dbReference type="OrthoDB" id="1879366at2759"/>
<dbReference type="Proteomes" id="UP000070501">
    <property type="component" value="Unassembled WGS sequence"/>
</dbReference>
<protein>
    <submittedName>
        <fullName evidence="2">Amidase signature domain-containing protein</fullName>
    </submittedName>
</protein>
<dbReference type="PANTHER" id="PTHR11895">
    <property type="entry name" value="TRANSAMIDASE"/>
    <property type="match status" value="1"/>
</dbReference>
<dbReference type="Pfam" id="PF01425">
    <property type="entry name" value="Amidase"/>
    <property type="match status" value="2"/>
</dbReference>
<gene>
    <name evidence="2" type="ORF">Micbo1qcDRAFT_167632</name>
</gene>
<name>A0A136IQS2_9PEZI</name>
<evidence type="ECO:0000313" key="2">
    <source>
        <dbReference type="EMBL" id="KXJ87273.1"/>
    </source>
</evidence>
<feature type="non-terminal residue" evidence="2">
    <location>
        <position position="513"/>
    </location>
</feature>
<keyword evidence="3" id="KW-1185">Reference proteome</keyword>
<feature type="domain" description="Amidase" evidence="1">
    <location>
        <begin position="59"/>
        <end position="163"/>
    </location>
</feature>
<dbReference type="PANTHER" id="PTHR11895:SF171">
    <property type="entry name" value="AMIDASE DOMAIN-CONTAINING PROTEIN"/>
    <property type="match status" value="1"/>
</dbReference>
<dbReference type="InParanoid" id="A0A136IQS2"/>
<dbReference type="STRING" id="196109.A0A136IQS2"/>
<dbReference type="SUPFAM" id="SSF75304">
    <property type="entry name" value="Amidase signature (AS) enzymes"/>
    <property type="match status" value="1"/>
</dbReference>
<evidence type="ECO:0000313" key="3">
    <source>
        <dbReference type="Proteomes" id="UP000070501"/>
    </source>
</evidence>
<feature type="domain" description="Amidase" evidence="1">
    <location>
        <begin position="190"/>
        <end position="508"/>
    </location>
</feature>
<sequence length="513" mass="53772">MLQSLEGVMQHVEQSPEYLHPSLIPQPVVGGSRIYHQPAAEDNPMNAWSHCCHLEAAHPTSDLLKGRTVAIKDNISVGGLPTTLGTHPELLHGKEFPVSTIDATVVARLLSAGAVVKGTSTCENFCASALSWTSASGPVHHPLRRGYTSGGSSSGSCALVAAHKLQRSRSPHTAVAAGDQSSYESLGPTVELAIGSDQAGSVRNPACYTGLYGLKPTFGLVPYTGAASMSPMIDHLGPIAASLEDVALLLRVMAGWDGIDAARMTPESPRVEAVVDYPAKLADFRRGLKVNGKPPGPPLRVGLLTESFLVPDLDPAVATLIRDNTRAYFTAAGATVVDVSVPMHTEAPLIWTAAARPSMSQFLSQGRPAGHLSYLPPHLRTQWPPAQKVYDLLNKSNPALVNIHLAGQLAAANTAELSAVAPAWLEAKAHRKVFELRAAYDAVLDAAAKDSGGGVDVLVLPCAPTPAMPHPDPAAPILERLRPAIGLTSNTCPFNVTGHPAMSVPCGTLPVAV</sequence>
<organism evidence="2 3">
    <name type="scientific">Microdochium bolleyi</name>
    <dbReference type="NCBI Taxonomy" id="196109"/>
    <lineage>
        <taxon>Eukaryota</taxon>
        <taxon>Fungi</taxon>
        <taxon>Dikarya</taxon>
        <taxon>Ascomycota</taxon>
        <taxon>Pezizomycotina</taxon>
        <taxon>Sordariomycetes</taxon>
        <taxon>Xylariomycetidae</taxon>
        <taxon>Xylariales</taxon>
        <taxon>Microdochiaceae</taxon>
        <taxon>Microdochium</taxon>
    </lineage>
</organism>
<dbReference type="InterPro" id="IPR023631">
    <property type="entry name" value="Amidase_dom"/>
</dbReference>
<dbReference type="InterPro" id="IPR000120">
    <property type="entry name" value="Amidase"/>
</dbReference>
<dbReference type="AlphaFoldDB" id="A0A136IQS2"/>
<dbReference type="GO" id="GO:0003824">
    <property type="term" value="F:catalytic activity"/>
    <property type="evidence" value="ECO:0007669"/>
    <property type="project" value="InterPro"/>
</dbReference>
<dbReference type="InterPro" id="IPR036928">
    <property type="entry name" value="AS_sf"/>
</dbReference>
<proteinExistence type="predicted"/>